<feature type="domain" description="Bacterial surface antigen (D15)" evidence="5">
    <location>
        <begin position="305"/>
        <end position="604"/>
    </location>
</feature>
<keyword evidence="4" id="KW-0732">Signal</keyword>
<dbReference type="GO" id="GO:0019867">
    <property type="term" value="C:outer membrane"/>
    <property type="evidence" value="ECO:0007669"/>
    <property type="project" value="InterPro"/>
</dbReference>
<dbReference type="PANTHER" id="PTHR12815">
    <property type="entry name" value="SORTING AND ASSEMBLY MACHINERY SAMM50 PROTEIN FAMILY MEMBER"/>
    <property type="match status" value="1"/>
</dbReference>
<evidence type="ECO:0000313" key="8">
    <source>
        <dbReference type="Proteomes" id="UP000310597"/>
    </source>
</evidence>
<feature type="signal peptide" evidence="4">
    <location>
        <begin position="1"/>
        <end position="28"/>
    </location>
</feature>
<evidence type="ECO:0000259" key="5">
    <source>
        <dbReference type="Pfam" id="PF01103"/>
    </source>
</evidence>
<evidence type="ECO:0000256" key="2">
    <source>
        <dbReference type="ARBA" id="ARBA00022452"/>
    </source>
</evidence>
<dbReference type="Gene3D" id="2.40.160.50">
    <property type="entry name" value="membrane protein fhac: a member of the omp85/tpsb transporter family"/>
    <property type="match status" value="1"/>
</dbReference>
<dbReference type="AlphaFoldDB" id="A0A4U1K404"/>
<comment type="subcellular location">
    <subcellularLocation>
        <location evidence="1">Membrane</location>
    </subcellularLocation>
</comment>
<feature type="domain" description="POTRA" evidence="6">
    <location>
        <begin position="210"/>
        <end position="256"/>
    </location>
</feature>
<keyword evidence="2" id="KW-0812">Transmembrane</keyword>
<proteinExistence type="predicted"/>
<evidence type="ECO:0000256" key="4">
    <source>
        <dbReference type="SAM" id="SignalP"/>
    </source>
</evidence>
<comment type="caution">
    <text evidence="7">The sequence shown here is derived from an EMBL/GenBank/DDBJ whole genome shotgun (WGS) entry which is preliminary data.</text>
</comment>
<dbReference type="Pfam" id="PF01103">
    <property type="entry name" value="Omp85"/>
    <property type="match status" value="1"/>
</dbReference>
<dbReference type="Pfam" id="PF07244">
    <property type="entry name" value="POTRA"/>
    <property type="match status" value="1"/>
</dbReference>
<dbReference type="PANTHER" id="PTHR12815:SF42">
    <property type="entry name" value="BACTERIAL SURFACE ANTIGEN (D15) DOMAIN-CONTAINING PROTEIN"/>
    <property type="match status" value="1"/>
</dbReference>
<keyword evidence="2" id="KW-1134">Transmembrane beta strand</keyword>
<dbReference type="EMBL" id="SWJZ01000008">
    <property type="protein sequence ID" value="TKD26159.1"/>
    <property type="molecule type" value="Genomic_DNA"/>
</dbReference>
<feature type="chain" id="PRO_5020849218" evidence="4">
    <location>
        <begin position="29"/>
        <end position="604"/>
    </location>
</feature>
<gene>
    <name evidence="7" type="ORF">FBT96_02130</name>
</gene>
<dbReference type="InterPro" id="IPR000184">
    <property type="entry name" value="Bac_surfAg_D15"/>
</dbReference>
<protein>
    <submittedName>
        <fullName evidence="7">Outer membrane protein assembly factor</fullName>
    </submittedName>
</protein>
<dbReference type="OrthoDB" id="9769707at2"/>
<sequence length="604" mass="63622">MDRGVVVSARLSASVIVLVAACAGMASAETEFRLQLSAPDAALSKALAQVSLSREAAGNKEADAQDLFGAARADYARLLAALYDEGRYGGAVSILIDGREAANIAPMDAPERIGKVEIRVDPGPVFRFSRAAIGPLAPATRVPPSFRATEVARSSTIVAAAGNGVSAWRDAGHAKAAVARQTITADHRNQELAADIALDPGPQTWFGTLQMTGNERLRSARLAKIAGFPSGEVFSPEALEEVRNRLRRTGIFSAVTLTEADTLRDGRLLDGELTVVEAKLRRLGFGAEVSTSDGGKLSGYWLHRNLMGGGEKLRLDAEVSGVGVGSGGTDYSFGARLDRPATFSPDTAAFLKTEIARAHEDDYTLSGYGLSFGLSHIFSAKLSAEAGIGYEWAKIEDGAGELIYRQMTFPMSATWEHRNLPADATRGTYAKLDLMPFYGLGTTGSGARLQGDFRAYRGFGANDRFVLAGRAQIGGVFGSDLAETPRDYLFYSGGGGTVRGQPYQALGVKELQGGTLHTGGTRFVGLSAEVRAGVTEKIGVVAFYDAGYISASDFFGAGGDWHSGAGLGLRYRTPIGPIRLDVAAPVDGTTGDGPQLYLGIGQAF</sequence>
<dbReference type="Proteomes" id="UP000310597">
    <property type="component" value="Unassembled WGS sequence"/>
</dbReference>
<evidence type="ECO:0000313" key="7">
    <source>
        <dbReference type="EMBL" id="TKD26159.1"/>
    </source>
</evidence>
<reference evidence="7 8" key="1">
    <citation type="submission" date="2019-04" db="EMBL/GenBank/DDBJ databases">
        <title>Draft Whole-Genome sequence of the purple photosynthetic bacterium Rhodobacter capsulatus SP108 with an indigenous class A beta-lactamase.</title>
        <authorList>
            <person name="Robertson S."/>
            <person name="Meyer T.E."/>
            <person name="Kyndt J.A."/>
        </authorList>
    </citation>
    <scope>NUCLEOTIDE SEQUENCE [LARGE SCALE GENOMIC DNA]</scope>
    <source>
        <strain evidence="7 8">SP108</strain>
    </source>
</reference>
<organism evidence="7 8">
    <name type="scientific">Rhodobacter capsulatus</name>
    <name type="common">Rhodopseudomonas capsulata</name>
    <dbReference type="NCBI Taxonomy" id="1061"/>
    <lineage>
        <taxon>Bacteria</taxon>
        <taxon>Pseudomonadati</taxon>
        <taxon>Pseudomonadota</taxon>
        <taxon>Alphaproteobacteria</taxon>
        <taxon>Rhodobacterales</taxon>
        <taxon>Rhodobacter group</taxon>
        <taxon>Rhodobacter</taxon>
    </lineage>
</organism>
<evidence type="ECO:0000256" key="1">
    <source>
        <dbReference type="ARBA" id="ARBA00004370"/>
    </source>
</evidence>
<evidence type="ECO:0000259" key="6">
    <source>
        <dbReference type="Pfam" id="PF07244"/>
    </source>
</evidence>
<evidence type="ECO:0000256" key="3">
    <source>
        <dbReference type="ARBA" id="ARBA00023136"/>
    </source>
</evidence>
<dbReference type="Gene3D" id="3.10.20.310">
    <property type="entry name" value="membrane protein fhac"/>
    <property type="match status" value="1"/>
</dbReference>
<accession>A0A4U1K404</accession>
<dbReference type="PROSITE" id="PS51257">
    <property type="entry name" value="PROKAR_LIPOPROTEIN"/>
    <property type="match status" value="1"/>
</dbReference>
<keyword evidence="3" id="KW-0472">Membrane</keyword>
<dbReference type="InterPro" id="IPR010827">
    <property type="entry name" value="BamA/TamA_POTRA"/>
</dbReference>
<dbReference type="InterPro" id="IPR039910">
    <property type="entry name" value="D15-like"/>
</dbReference>
<name>A0A4U1K404_RHOCA</name>